<dbReference type="PANTHER" id="PTHR10848:SF0">
    <property type="entry name" value="MEIOTIC RECOMBINATION PROTEIN SPO11"/>
    <property type="match status" value="1"/>
</dbReference>
<dbReference type="SUPFAM" id="SSF56726">
    <property type="entry name" value="DNA topoisomerase IV, alpha subunit"/>
    <property type="match status" value="1"/>
</dbReference>
<dbReference type="GO" id="GO:0003677">
    <property type="term" value="F:DNA binding"/>
    <property type="evidence" value="ECO:0007669"/>
    <property type="project" value="UniProtKB-UniRule"/>
</dbReference>
<reference evidence="14" key="1">
    <citation type="journal article" date="2021" name="IMA Fungus">
        <title>Genomic characterization of three marine fungi, including Emericellopsis atlantica sp. nov. with signatures of a generalist lifestyle and marine biomass degradation.</title>
        <authorList>
            <person name="Hagestad O.C."/>
            <person name="Hou L."/>
            <person name="Andersen J.H."/>
            <person name="Hansen E.H."/>
            <person name="Altermark B."/>
            <person name="Li C."/>
            <person name="Kuhnert E."/>
            <person name="Cox R.J."/>
            <person name="Crous P.W."/>
            <person name="Spatafora J.W."/>
            <person name="Lail K."/>
            <person name="Amirebrahimi M."/>
            <person name="Lipzen A."/>
            <person name="Pangilinan J."/>
            <person name="Andreopoulos W."/>
            <person name="Hayes R.D."/>
            <person name="Ng V."/>
            <person name="Grigoriev I.V."/>
            <person name="Jackson S.A."/>
            <person name="Sutton T.D.S."/>
            <person name="Dobson A.D.W."/>
            <person name="Rama T."/>
        </authorList>
    </citation>
    <scope>NUCLEOTIDE SEQUENCE</scope>
    <source>
        <strain evidence="14">TS7</strain>
    </source>
</reference>
<dbReference type="InterPro" id="IPR036388">
    <property type="entry name" value="WH-like_DNA-bd_sf"/>
</dbReference>
<dbReference type="GO" id="GO:0005524">
    <property type="term" value="F:ATP binding"/>
    <property type="evidence" value="ECO:0007669"/>
    <property type="project" value="InterPro"/>
</dbReference>
<keyword evidence="6" id="KW-0460">Magnesium</keyword>
<dbReference type="GO" id="GO:0046872">
    <property type="term" value="F:metal ion binding"/>
    <property type="evidence" value="ECO:0007669"/>
    <property type="project" value="UniProtKB-KW"/>
</dbReference>
<feature type="domain" description="Spo11/DNA topoisomerase VI subunit A N-terminal" evidence="12">
    <location>
        <begin position="73"/>
        <end position="133"/>
    </location>
</feature>
<organism evidence="14 15">
    <name type="scientific">Emericellopsis atlantica</name>
    <dbReference type="NCBI Taxonomy" id="2614577"/>
    <lineage>
        <taxon>Eukaryota</taxon>
        <taxon>Fungi</taxon>
        <taxon>Dikarya</taxon>
        <taxon>Ascomycota</taxon>
        <taxon>Pezizomycotina</taxon>
        <taxon>Sordariomycetes</taxon>
        <taxon>Hypocreomycetidae</taxon>
        <taxon>Hypocreales</taxon>
        <taxon>Bionectriaceae</taxon>
        <taxon>Emericellopsis</taxon>
    </lineage>
</organism>
<dbReference type="PANTHER" id="PTHR10848">
    <property type="entry name" value="MEIOTIC RECOMBINATION PROTEIN SPO11"/>
    <property type="match status" value="1"/>
</dbReference>
<protein>
    <recommendedName>
        <fullName evidence="4">DNA topoisomerase (ATP-hydrolyzing)</fullName>
        <ecNumber evidence="4">5.6.2.2</ecNumber>
    </recommendedName>
</protein>
<dbReference type="GO" id="GO:0007131">
    <property type="term" value="P:reciprocal meiotic recombination"/>
    <property type="evidence" value="ECO:0007669"/>
    <property type="project" value="TreeGrafter"/>
</dbReference>
<dbReference type="Gene3D" id="1.10.10.10">
    <property type="entry name" value="Winged helix-like DNA-binding domain superfamily/Winged helix DNA-binding domain"/>
    <property type="match status" value="1"/>
</dbReference>
<dbReference type="Pfam" id="PF04406">
    <property type="entry name" value="TP6A_N"/>
    <property type="match status" value="1"/>
</dbReference>
<dbReference type="Pfam" id="PF21180">
    <property type="entry name" value="TOP6A-Spo11_Toprim"/>
    <property type="match status" value="1"/>
</dbReference>
<evidence type="ECO:0000256" key="3">
    <source>
        <dbReference type="ARBA" id="ARBA00006559"/>
    </source>
</evidence>
<keyword evidence="8 10" id="KW-0238">DNA-binding</keyword>
<evidence type="ECO:0000256" key="1">
    <source>
        <dbReference type="ARBA" id="ARBA00000185"/>
    </source>
</evidence>
<keyword evidence="9 10" id="KW-0413">Isomerase</keyword>
<proteinExistence type="inferred from homology"/>
<feature type="region of interest" description="Disordered" evidence="11">
    <location>
        <begin position="1"/>
        <end position="26"/>
    </location>
</feature>
<keyword evidence="7 10" id="KW-0799">Topoisomerase</keyword>
<dbReference type="EC" id="5.6.2.2" evidence="4"/>
<keyword evidence="5" id="KW-0479">Metal-binding</keyword>
<dbReference type="GO" id="GO:0003918">
    <property type="term" value="F:DNA topoisomerase type II (double strand cut, ATP-hydrolyzing) activity"/>
    <property type="evidence" value="ECO:0007669"/>
    <property type="project" value="UniProtKB-UniRule"/>
</dbReference>
<dbReference type="GO" id="GO:0000228">
    <property type="term" value="C:nuclear chromosome"/>
    <property type="evidence" value="ECO:0007669"/>
    <property type="project" value="TreeGrafter"/>
</dbReference>
<evidence type="ECO:0000259" key="12">
    <source>
        <dbReference type="Pfam" id="PF04406"/>
    </source>
</evidence>
<dbReference type="PROSITE" id="PS52041">
    <property type="entry name" value="TOPO_IIB"/>
    <property type="match status" value="1"/>
</dbReference>
<dbReference type="InterPro" id="IPR002815">
    <property type="entry name" value="Spo11/TopoVI_A"/>
</dbReference>
<dbReference type="Proteomes" id="UP000887229">
    <property type="component" value="Unassembled WGS sequence"/>
</dbReference>
<evidence type="ECO:0000256" key="6">
    <source>
        <dbReference type="ARBA" id="ARBA00022842"/>
    </source>
</evidence>
<evidence type="ECO:0000256" key="4">
    <source>
        <dbReference type="ARBA" id="ARBA00012895"/>
    </source>
</evidence>
<dbReference type="GO" id="GO:0000706">
    <property type="term" value="P:meiotic DNA double-strand break processing"/>
    <property type="evidence" value="ECO:0007669"/>
    <property type="project" value="TreeGrafter"/>
</dbReference>
<gene>
    <name evidence="14" type="ORF">F5Z01DRAFT_676134</name>
</gene>
<feature type="active site" description="O-(5'-phospho-DNA)-tyrosine intermediate" evidence="10">
    <location>
        <position position="101"/>
    </location>
</feature>
<comment type="similarity">
    <text evidence="3 10">Belongs to the TOP6A family.</text>
</comment>
<feature type="compositionally biased region" description="Polar residues" evidence="11">
    <location>
        <begin position="1"/>
        <end position="15"/>
    </location>
</feature>
<evidence type="ECO:0000256" key="5">
    <source>
        <dbReference type="ARBA" id="ARBA00022723"/>
    </source>
</evidence>
<dbReference type="RefSeq" id="XP_046116176.1">
    <property type="nucleotide sequence ID" value="XM_046265218.1"/>
</dbReference>
<evidence type="ECO:0000259" key="13">
    <source>
        <dbReference type="Pfam" id="PF21180"/>
    </source>
</evidence>
<feature type="domain" description="Topoisomerase 6 subunit A/Spo11 TOPRIM" evidence="13">
    <location>
        <begin position="182"/>
        <end position="363"/>
    </location>
</feature>
<sequence length="385" mass="42510">MPQPTSLNHPINQPLDTVARSPGFTTPIPTTHTTADVITKIETLLGRVLDDIANKNELCIDVVAESRSSSAIKFAQIILILQLSHDAHVANEILTKRHIYYQHQELFGTQRRADDLVDRLALTLGSSRDDLHIVAASKGLVAGALKVTLQDESIVDASVPETGVIIPPARTIQRLDTSTLRWVLVVEKDAVFRSLCSSRYWQTSLCGNGLLVTAKGYPDDLTCAFLRLLLDKDQRLPMMVLVDFDPDGVNIFRCYKYGSSRQNSLGATGVHWLGIKSRHILNLRGAASPRSQQNAMPSTAITSTNCADPVAYLTFRDRRLAKGTLGRLDTPGDDDPQAFELRKELQVMLMLGTKAEIEWLDEAGNLATWLDTEIAQFLHGNVVHP</sequence>
<keyword evidence="15" id="KW-1185">Reference proteome</keyword>
<dbReference type="InterPro" id="IPR036078">
    <property type="entry name" value="Spo11/TopoVI_A_sf"/>
</dbReference>
<name>A0A9P8CML8_9HYPO</name>
<comment type="cofactor">
    <cofactor evidence="2">
        <name>Mg(2+)</name>
        <dbReference type="ChEBI" id="CHEBI:18420"/>
    </cofactor>
</comment>
<dbReference type="AlphaFoldDB" id="A0A9P8CML8"/>
<dbReference type="InterPro" id="IPR034136">
    <property type="entry name" value="TOPRIM_Topo6A/Spo11"/>
</dbReference>
<dbReference type="InterPro" id="IPR013049">
    <property type="entry name" value="Spo11/TopoVI_A_N"/>
</dbReference>
<dbReference type="PRINTS" id="PR01550">
    <property type="entry name" value="TOP6AFAMILY"/>
</dbReference>
<dbReference type="OrthoDB" id="5377392at2759"/>
<accession>A0A9P8CML8</accession>
<comment type="caution">
    <text evidence="14">The sequence shown here is derived from an EMBL/GenBank/DDBJ whole genome shotgun (WGS) entry which is preliminary data.</text>
</comment>
<dbReference type="GO" id="GO:0042138">
    <property type="term" value="P:meiotic DNA double-strand break formation"/>
    <property type="evidence" value="ECO:0007669"/>
    <property type="project" value="TreeGrafter"/>
</dbReference>
<dbReference type="CDD" id="cd00223">
    <property type="entry name" value="TOPRIM_TopoIIB_SPO"/>
    <property type="match status" value="1"/>
</dbReference>
<dbReference type="EMBL" id="MU251263">
    <property type="protein sequence ID" value="KAG9252252.1"/>
    <property type="molecule type" value="Genomic_DNA"/>
</dbReference>
<comment type="catalytic activity">
    <reaction evidence="1 10">
        <text>ATP-dependent breakage, passage and rejoining of double-stranded DNA.</text>
        <dbReference type="EC" id="5.6.2.2"/>
    </reaction>
</comment>
<evidence type="ECO:0000256" key="8">
    <source>
        <dbReference type="ARBA" id="ARBA00023125"/>
    </source>
</evidence>
<evidence type="ECO:0000256" key="7">
    <source>
        <dbReference type="ARBA" id="ARBA00023029"/>
    </source>
</evidence>
<dbReference type="Gene3D" id="3.40.1360.10">
    <property type="match status" value="1"/>
</dbReference>
<evidence type="ECO:0000256" key="11">
    <source>
        <dbReference type="SAM" id="MobiDB-lite"/>
    </source>
</evidence>
<evidence type="ECO:0000313" key="15">
    <source>
        <dbReference type="Proteomes" id="UP000887229"/>
    </source>
</evidence>
<dbReference type="GeneID" id="70296121"/>
<evidence type="ECO:0000256" key="10">
    <source>
        <dbReference type="PROSITE-ProRule" id="PRU01385"/>
    </source>
</evidence>
<evidence type="ECO:0000256" key="9">
    <source>
        <dbReference type="ARBA" id="ARBA00023235"/>
    </source>
</evidence>
<evidence type="ECO:0000256" key="2">
    <source>
        <dbReference type="ARBA" id="ARBA00001946"/>
    </source>
</evidence>
<evidence type="ECO:0000313" key="14">
    <source>
        <dbReference type="EMBL" id="KAG9252252.1"/>
    </source>
</evidence>